<reference evidence="2 4" key="1">
    <citation type="journal article" date="2012" name="Nature">
        <title>Algal genomes reveal evolutionary mosaicism and the fate of nucleomorphs.</title>
        <authorList>
            <consortium name="DOE Joint Genome Institute"/>
            <person name="Curtis B.A."/>
            <person name="Tanifuji G."/>
            <person name="Burki F."/>
            <person name="Gruber A."/>
            <person name="Irimia M."/>
            <person name="Maruyama S."/>
            <person name="Arias M.C."/>
            <person name="Ball S.G."/>
            <person name="Gile G.H."/>
            <person name="Hirakawa Y."/>
            <person name="Hopkins J.F."/>
            <person name="Kuo A."/>
            <person name="Rensing S.A."/>
            <person name="Schmutz J."/>
            <person name="Symeonidi A."/>
            <person name="Elias M."/>
            <person name="Eveleigh R.J."/>
            <person name="Herman E.K."/>
            <person name="Klute M.J."/>
            <person name="Nakayama T."/>
            <person name="Obornik M."/>
            <person name="Reyes-Prieto A."/>
            <person name="Armbrust E.V."/>
            <person name="Aves S.J."/>
            <person name="Beiko R.G."/>
            <person name="Coutinho P."/>
            <person name="Dacks J.B."/>
            <person name="Durnford D.G."/>
            <person name="Fast N.M."/>
            <person name="Green B.R."/>
            <person name="Grisdale C.J."/>
            <person name="Hempel F."/>
            <person name="Henrissat B."/>
            <person name="Hoppner M.P."/>
            <person name="Ishida K."/>
            <person name="Kim E."/>
            <person name="Koreny L."/>
            <person name="Kroth P.G."/>
            <person name="Liu Y."/>
            <person name="Malik S.B."/>
            <person name="Maier U.G."/>
            <person name="McRose D."/>
            <person name="Mock T."/>
            <person name="Neilson J.A."/>
            <person name="Onodera N.T."/>
            <person name="Poole A.M."/>
            <person name="Pritham E.J."/>
            <person name="Richards T.A."/>
            <person name="Rocap G."/>
            <person name="Roy S.W."/>
            <person name="Sarai C."/>
            <person name="Schaack S."/>
            <person name="Shirato S."/>
            <person name="Slamovits C.H."/>
            <person name="Spencer D.F."/>
            <person name="Suzuki S."/>
            <person name="Worden A.Z."/>
            <person name="Zauner S."/>
            <person name="Barry K."/>
            <person name="Bell C."/>
            <person name="Bharti A.K."/>
            <person name="Crow J.A."/>
            <person name="Grimwood J."/>
            <person name="Kramer R."/>
            <person name="Lindquist E."/>
            <person name="Lucas S."/>
            <person name="Salamov A."/>
            <person name="McFadden G.I."/>
            <person name="Lane C.E."/>
            <person name="Keeling P.J."/>
            <person name="Gray M.W."/>
            <person name="Grigoriev I.V."/>
            <person name="Archibald J.M."/>
        </authorList>
    </citation>
    <scope>NUCLEOTIDE SEQUENCE</scope>
    <source>
        <strain evidence="2 4">CCMP2712</strain>
    </source>
</reference>
<dbReference type="EMBL" id="JH993120">
    <property type="protein sequence ID" value="EKX34078.1"/>
    <property type="molecule type" value="Genomic_DNA"/>
</dbReference>
<evidence type="ECO:0000256" key="1">
    <source>
        <dbReference type="SAM" id="MobiDB-lite"/>
    </source>
</evidence>
<keyword evidence="4" id="KW-1185">Reference proteome</keyword>
<accession>L1ICW4</accession>
<reference evidence="4" key="2">
    <citation type="submission" date="2012-11" db="EMBL/GenBank/DDBJ databases">
        <authorList>
            <person name="Kuo A."/>
            <person name="Curtis B.A."/>
            <person name="Tanifuji G."/>
            <person name="Burki F."/>
            <person name="Gruber A."/>
            <person name="Irimia M."/>
            <person name="Maruyama S."/>
            <person name="Arias M.C."/>
            <person name="Ball S.G."/>
            <person name="Gile G.H."/>
            <person name="Hirakawa Y."/>
            <person name="Hopkins J.F."/>
            <person name="Rensing S.A."/>
            <person name="Schmutz J."/>
            <person name="Symeonidi A."/>
            <person name="Elias M."/>
            <person name="Eveleigh R.J."/>
            <person name="Herman E.K."/>
            <person name="Klute M.J."/>
            <person name="Nakayama T."/>
            <person name="Obornik M."/>
            <person name="Reyes-Prieto A."/>
            <person name="Armbrust E.V."/>
            <person name="Aves S.J."/>
            <person name="Beiko R.G."/>
            <person name="Coutinho P."/>
            <person name="Dacks J.B."/>
            <person name="Durnford D.G."/>
            <person name="Fast N.M."/>
            <person name="Green B.R."/>
            <person name="Grisdale C."/>
            <person name="Hempe F."/>
            <person name="Henrissat B."/>
            <person name="Hoppner M.P."/>
            <person name="Ishida K.-I."/>
            <person name="Kim E."/>
            <person name="Koreny L."/>
            <person name="Kroth P.G."/>
            <person name="Liu Y."/>
            <person name="Malik S.-B."/>
            <person name="Maier U.G."/>
            <person name="McRose D."/>
            <person name="Mock T."/>
            <person name="Neilson J.A."/>
            <person name="Onodera N.T."/>
            <person name="Poole A.M."/>
            <person name="Pritham E.J."/>
            <person name="Richards T.A."/>
            <person name="Rocap G."/>
            <person name="Roy S.W."/>
            <person name="Sarai C."/>
            <person name="Schaack S."/>
            <person name="Shirato S."/>
            <person name="Slamovits C.H."/>
            <person name="Spencer D.F."/>
            <person name="Suzuki S."/>
            <person name="Worden A.Z."/>
            <person name="Zauner S."/>
            <person name="Barry K."/>
            <person name="Bell C."/>
            <person name="Bharti A.K."/>
            <person name="Crow J.A."/>
            <person name="Grimwood J."/>
            <person name="Kramer R."/>
            <person name="Lindquist E."/>
            <person name="Lucas S."/>
            <person name="Salamov A."/>
            <person name="McFadden G.I."/>
            <person name="Lane C.E."/>
            <person name="Keeling P.J."/>
            <person name="Gray M.W."/>
            <person name="Grigoriev I.V."/>
            <person name="Archibald J.M."/>
        </authorList>
    </citation>
    <scope>NUCLEOTIDE SEQUENCE</scope>
    <source>
        <strain evidence="4">CCMP2712</strain>
    </source>
</reference>
<gene>
    <name evidence="2" type="ORF">GUITHDRAFT_147475</name>
</gene>
<dbReference type="AlphaFoldDB" id="L1ICW4"/>
<evidence type="ECO:0000313" key="2">
    <source>
        <dbReference type="EMBL" id="EKX34078.1"/>
    </source>
</evidence>
<proteinExistence type="predicted"/>
<organism evidence="2">
    <name type="scientific">Guillardia theta (strain CCMP2712)</name>
    <name type="common">Cryptophyte</name>
    <dbReference type="NCBI Taxonomy" id="905079"/>
    <lineage>
        <taxon>Eukaryota</taxon>
        <taxon>Cryptophyceae</taxon>
        <taxon>Pyrenomonadales</taxon>
        <taxon>Geminigeraceae</taxon>
        <taxon>Guillardia</taxon>
    </lineage>
</organism>
<dbReference type="PaxDb" id="55529-EKX34078"/>
<dbReference type="RefSeq" id="XP_005821058.1">
    <property type="nucleotide sequence ID" value="XM_005821001.1"/>
</dbReference>
<dbReference type="GeneID" id="17290815"/>
<evidence type="ECO:0000313" key="3">
    <source>
        <dbReference type="EnsemblProtists" id="EKX34078"/>
    </source>
</evidence>
<protein>
    <submittedName>
        <fullName evidence="2 3">Uncharacterized protein</fullName>
    </submittedName>
</protein>
<evidence type="ECO:0000313" key="4">
    <source>
        <dbReference type="Proteomes" id="UP000011087"/>
    </source>
</evidence>
<reference evidence="3" key="3">
    <citation type="submission" date="2016-03" db="UniProtKB">
        <authorList>
            <consortium name="EnsemblProtists"/>
        </authorList>
    </citation>
    <scope>IDENTIFICATION</scope>
</reference>
<dbReference type="HOGENOM" id="CLU_269956_0_0_1"/>
<dbReference type="Proteomes" id="UP000011087">
    <property type="component" value="Unassembled WGS sequence"/>
</dbReference>
<dbReference type="EnsemblProtists" id="EKX34078">
    <property type="protein sequence ID" value="EKX34078"/>
    <property type="gene ID" value="GUITHDRAFT_147475"/>
</dbReference>
<feature type="region of interest" description="Disordered" evidence="1">
    <location>
        <begin position="1190"/>
        <end position="1209"/>
    </location>
</feature>
<feature type="region of interest" description="Disordered" evidence="1">
    <location>
        <begin position="107"/>
        <end position="127"/>
    </location>
</feature>
<dbReference type="KEGG" id="gtt:GUITHDRAFT_147475"/>
<name>L1ICW4_GUITC</name>
<sequence>MWYNNKAGPGRFAANALLAGEKRQGQGQGQEEEEEPLTMRMNGDTRSCAEIVGQDRKWQGPASGRGGNMSASTVSELLRCMNRSYEAPAQGRSALPRDGVRNLSFKKVSGKTNASGGEESFSDRQQRGQSADELWLAHMAGKRMLPDFIMETDWKQLSVLIAEVQRVAVTKCLTTRTNACSRSKRMSSVDNIVCFLVKAAYSSQLKDKTSVSISLSRKCGEVLNAACSLSEDLMKGLSCTLYILEIAKEIDTKGDVFVPLLRDRTRYLFSASRFTTPSSDDGISFNQLSYHFWDLLISSQLEPDGSCLGLAAIMIRLLSRSDEISARSVQELVDNEVTSALSACNAEKMGRCILIMIFLSEDVKNLHTSLRGWAIHELWMRKQLVAQDSWHSSAYRIQGDSLKMHVSALTNSNLQKCYVRDYTVLAKSRLSELSGLVEGACAAAGIDALEDGRPDGSELETTAEGSPAGLQRSFDLLCSRFEENLSSFQIYEASADLTKEIERCGQVVETLEEQSAFLSSFSVTFLNGMLKLFIAHCNRSIESDLPAPALGCHLWLSRCFLVVAAHGRLLDAVVDLARKLLSEQHDQLDSAQHTVLTYLMLHSFSLQYSQPLSSSPPVSEKPFGQRPKTAGECGGSCWFLEVLLSLLRHGARGRRTVVEICCTYLQVAACEFPLIHVAHEDQEGSAANDSLAPDSLRHQDQQRVAVVPSLIVSLLKWISGRFDFAGQDLGHARNNVEYLMAAPVLSSLVAETRLSLTHFLDFELRTPDEGGDRDLRLNHMQCFFSEAVRKDCNNDTERFFMTVFRALTVGNLSDTRGRNDVIVAVVGFLDEFVAPQLHVDRFLLEYVDAVRRTEQGDSKKVREKIETVLNVCNLFPSRLIFASCDDQQEPNLRFLQTFSTVCQVVFEGQESKTSTGEMFPLSLARFIMRGMKHTGQDLFSQTTGRNLSFLVRLLLFRYHALSIDMRQNLPKHRLMELFVFIGGLLSSEIDASTDISSLKNFLEGYQGRQMFVMLLRSYTMLSEERESFSSSQSFFPPSLAKLIQKCDAECKQAMAMALVEAAGRDGEMSREEKEGGSMKTMRLCCCEHGKGSYAASFLLESFRLSSDDSWVDLVQSCFKDDRRAVEALLVMVLSTITSRGGGPATVIDILLSFNPQQTERLTRRLVAGCGRVALLTCSCGEKSNLSDVKKKGATNLPHEEESMPVEALE</sequence>
<feature type="region of interest" description="Disordered" evidence="1">
    <location>
        <begin position="17"/>
        <end position="43"/>
    </location>
</feature>